<dbReference type="RefSeq" id="WP_343936975.1">
    <property type="nucleotide sequence ID" value="NZ_BAAABU010000017.1"/>
</dbReference>
<keyword evidence="2" id="KW-1185">Reference proteome</keyword>
<protein>
    <recommendedName>
        <fullName evidence="3">DUF600 family protein</fullName>
    </recommendedName>
</protein>
<evidence type="ECO:0008006" key="3">
    <source>
        <dbReference type="Google" id="ProtNLM"/>
    </source>
</evidence>
<comment type="caution">
    <text evidence="1">The sequence shown here is derived from an EMBL/GenBank/DDBJ whole genome shotgun (WGS) entry which is preliminary data.</text>
</comment>
<dbReference type="InterPro" id="IPR036170">
    <property type="entry name" value="YezG-like_sf"/>
</dbReference>
<dbReference type="SUPFAM" id="SSF160424">
    <property type="entry name" value="BH3703-like"/>
    <property type="match status" value="1"/>
</dbReference>
<gene>
    <name evidence="1" type="ORF">GCM10010492_56580</name>
</gene>
<dbReference type="EMBL" id="BAAABU010000017">
    <property type="protein sequence ID" value="GAA0249264.1"/>
    <property type="molecule type" value="Genomic_DNA"/>
</dbReference>
<dbReference type="Proteomes" id="UP001500416">
    <property type="component" value="Unassembled WGS sequence"/>
</dbReference>
<organism evidence="1 2">
    <name type="scientific">Saccharothrix mutabilis subsp. mutabilis</name>
    <dbReference type="NCBI Taxonomy" id="66855"/>
    <lineage>
        <taxon>Bacteria</taxon>
        <taxon>Bacillati</taxon>
        <taxon>Actinomycetota</taxon>
        <taxon>Actinomycetes</taxon>
        <taxon>Pseudonocardiales</taxon>
        <taxon>Pseudonocardiaceae</taxon>
        <taxon>Saccharothrix</taxon>
    </lineage>
</organism>
<reference evidence="1 2" key="1">
    <citation type="journal article" date="2019" name="Int. J. Syst. Evol. Microbiol.">
        <title>The Global Catalogue of Microorganisms (GCM) 10K type strain sequencing project: providing services to taxonomists for standard genome sequencing and annotation.</title>
        <authorList>
            <consortium name="The Broad Institute Genomics Platform"/>
            <consortium name="The Broad Institute Genome Sequencing Center for Infectious Disease"/>
            <person name="Wu L."/>
            <person name="Ma J."/>
        </authorList>
    </citation>
    <scope>NUCLEOTIDE SEQUENCE [LARGE SCALE GENOMIC DNA]</scope>
    <source>
        <strain evidence="1 2">JCM 3380</strain>
    </source>
</reference>
<accession>A0ABN0UFX6</accession>
<proteinExistence type="predicted"/>
<evidence type="ECO:0000313" key="1">
    <source>
        <dbReference type="EMBL" id="GAA0249264.1"/>
    </source>
</evidence>
<name>A0ABN0UFX6_9PSEU</name>
<sequence length="145" mass="16107">MTEPLSLEAQGEVLAGITERLVFDLPAGWSHLQLVYAAVGEYVAFSGLLRMENGGLYGWVPPDDDVKERFAALRAGMARPDRGTWFQATLRLDYPDQYSVDYNRTDLPDFGTPPPAEAYARELELFPRAEEHTPSWLRDGASSGG</sequence>
<evidence type="ECO:0000313" key="2">
    <source>
        <dbReference type="Proteomes" id="UP001500416"/>
    </source>
</evidence>